<comment type="similarity">
    <text evidence="2">Belongs to the sulfatase family.</text>
</comment>
<evidence type="ECO:0000256" key="4">
    <source>
        <dbReference type="ARBA" id="ARBA00022837"/>
    </source>
</evidence>
<dbReference type="InterPro" id="IPR017850">
    <property type="entry name" value="Alkaline_phosphatase_core_sf"/>
</dbReference>
<dbReference type="GO" id="GO:0046872">
    <property type="term" value="F:metal ion binding"/>
    <property type="evidence" value="ECO:0007669"/>
    <property type="project" value="UniProtKB-KW"/>
</dbReference>
<dbReference type="Pfam" id="PF00884">
    <property type="entry name" value="Sulfatase"/>
    <property type="match status" value="1"/>
</dbReference>
<dbReference type="EMBL" id="OC891712">
    <property type="protein sequence ID" value="CAD7646522.1"/>
    <property type="molecule type" value="Genomic_DNA"/>
</dbReference>
<dbReference type="InterPro" id="IPR047115">
    <property type="entry name" value="ARSB"/>
</dbReference>
<gene>
    <name evidence="7" type="ORF">OSB1V03_LOCUS21020</name>
</gene>
<dbReference type="EMBL" id="CAJPIZ010037137">
    <property type="protein sequence ID" value="CAG2121074.1"/>
    <property type="molecule type" value="Genomic_DNA"/>
</dbReference>
<dbReference type="OrthoDB" id="103349at2759"/>
<feature type="domain" description="Sulfatase N-terminal" evidence="6">
    <location>
        <begin position="2"/>
        <end position="207"/>
    </location>
</feature>
<comment type="cofactor">
    <cofactor evidence="1">
        <name>Ca(2+)</name>
        <dbReference type="ChEBI" id="CHEBI:29108"/>
    </cofactor>
</comment>
<evidence type="ECO:0000256" key="3">
    <source>
        <dbReference type="ARBA" id="ARBA00022723"/>
    </source>
</evidence>
<keyword evidence="4" id="KW-0106">Calcium</keyword>
<proteinExistence type="inferred from homology"/>
<dbReference type="Gene3D" id="3.40.720.10">
    <property type="entry name" value="Alkaline Phosphatase, subunit A"/>
    <property type="match status" value="1"/>
</dbReference>
<dbReference type="GO" id="GO:0008484">
    <property type="term" value="F:sulfuric ester hydrolase activity"/>
    <property type="evidence" value="ECO:0007669"/>
    <property type="project" value="InterPro"/>
</dbReference>
<organism evidence="7">
    <name type="scientific">Medioppia subpectinata</name>
    <dbReference type="NCBI Taxonomy" id="1979941"/>
    <lineage>
        <taxon>Eukaryota</taxon>
        <taxon>Metazoa</taxon>
        <taxon>Ecdysozoa</taxon>
        <taxon>Arthropoda</taxon>
        <taxon>Chelicerata</taxon>
        <taxon>Arachnida</taxon>
        <taxon>Acari</taxon>
        <taxon>Acariformes</taxon>
        <taxon>Sarcoptiformes</taxon>
        <taxon>Oribatida</taxon>
        <taxon>Brachypylina</taxon>
        <taxon>Oppioidea</taxon>
        <taxon>Oppiidae</taxon>
        <taxon>Medioppia</taxon>
    </lineage>
</organism>
<protein>
    <recommendedName>
        <fullName evidence="6">Sulfatase N-terminal domain-containing protein</fullName>
    </recommendedName>
</protein>
<keyword evidence="8" id="KW-1185">Reference proteome</keyword>
<dbReference type="PANTHER" id="PTHR10342:SF273">
    <property type="entry name" value="RE14504P"/>
    <property type="match status" value="1"/>
</dbReference>
<dbReference type="InterPro" id="IPR000917">
    <property type="entry name" value="Sulfatase_N"/>
</dbReference>
<dbReference type="PANTHER" id="PTHR10342">
    <property type="entry name" value="ARYLSULFATASE"/>
    <property type="match status" value="1"/>
</dbReference>
<accession>A0A7R9LTQ1</accession>
<keyword evidence="5" id="KW-0325">Glycoprotein</keyword>
<dbReference type="AlphaFoldDB" id="A0A7R9LTQ1"/>
<evidence type="ECO:0000313" key="7">
    <source>
        <dbReference type="EMBL" id="CAD7646522.1"/>
    </source>
</evidence>
<dbReference type="SUPFAM" id="SSF53649">
    <property type="entry name" value="Alkaline phosphatase-like"/>
    <property type="match status" value="1"/>
</dbReference>
<feature type="non-terminal residue" evidence="7">
    <location>
        <position position="1"/>
    </location>
</feature>
<evidence type="ECO:0000256" key="2">
    <source>
        <dbReference type="ARBA" id="ARBA00008779"/>
    </source>
</evidence>
<reference evidence="7" key="1">
    <citation type="submission" date="2020-11" db="EMBL/GenBank/DDBJ databases">
        <authorList>
            <person name="Tran Van P."/>
        </authorList>
    </citation>
    <scope>NUCLEOTIDE SEQUENCE</scope>
</reference>
<name>A0A7R9LTQ1_9ACAR</name>
<evidence type="ECO:0000313" key="8">
    <source>
        <dbReference type="Proteomes" id="UP000759131"/>
    </source>
</evidence>
<keyword evidence="3" id="KW-0479">Metal-binding</keyword>
<evidence type="ECO:0000256" key="5">
    <source>
        <dbReference type="ARBA" id="ARBA00023180"/>
    </source>
</evidence>
<dbReference type="Proteomes" id="UP000759131">
    <property type="component" value="Unassembled WGS sequence"/>
</dbReference>
<evidence type="ECO:0000259" key="6">
    <source>
        <dbReference type="Pfam" id="PF00884"/>
    </source>
</evidence>
<sequence>MTGVHPIHTGLHNFVLRSSSPTGLPLDFKLWPQYLKQRHNYATHIVGKWHLGFARKEYTPTYRGFDSHVGYWGGSEYYYNHTFCDVDGVCGHDFRHNMDVITNASVVYSTDYFTDRCLHIIDQHNTSQPMFLYVPYQAVHSSGVANILELPPKYTDMFSHISSADRQTFAAIAYSMDASIGAVMEALHNKHMLNNSIVIFISDNGGDPREFM</sequence>
<evidence type="ECO:0000256" key="1">
    <source>
        <dbReference type="ARBA" id="ARBA00001913"/>
    </source>
</evidence>